<feature type="domain" description="RING-type" evidence="10">
    <location>
        <begin position="57"/>
        <end position="94"/>
    </location>
</feature>
<keyword evidence="6 7" id="KW-0862">Zinc</keyword>
<dbReference type="PANTHER" id="PTHR10131">
    <property type="entry name" value="TNF RECEPTOR ASSOCIATED FACTOR"/>
    <property type="match status" value="1"/>
</dbReference>
<dbReference type="PROSITE" id="PS50089">
    <property type="entry name" value="ZF_RING_2"/>
    <property type="match status" value="1"/>
</dbReference>
<dbReference type="PROSITE" id="PS50144">
    <property type="entry name" value="MATH"/>
    <property type="match status" value="1"/>
</dbReference>
<dbReference type="Pfam" id="PF02176">
    <property type="entry name" value="zf-TRAF"/>
    <property type="match status" value="1"/>
</dbReference>
<evidence type="ECO:0000256" key="4">
    <source>
        <dbReference type="ARBA" id="ARBA00022737"/>
    </source>
</evidence>
<evidence type="ECO:0000259" key="12">
    <source>
        <dbReference type="PROSITE" id="PS50145"/>
    </source>
</evidence>
<dbReference type="SUPFAM" id="SSF57953">
    <property type="entry name" value="Trimerization domain of TRAF"/>
    <property type="match status" value="1"/>
</dbReference>
<evidence type="ECO:0000259" key="11">
    <source>
        <dbReference type="PROSITE" id="PS50144"/>
    </source>
</evidence>
<feature type="zinc finger region" description="TRAF-type" evidence="7">
    <location>
        <begin position="197"/>
        <end position="245"/>
    </location>
</feature>
<evidence type="ECO:0000256" key="5">
    <source>
        <dbReference type="ARBA" id="ARBA00022771"/>
    </source>
</evidence>
<proteinExistence type="predicted"/>
<dbReference type="InterPro" id="IPR013083">
    <property type="entry name" value="Znf_RING/FYVE/PHD"/>
</dbReference>
<dbReference type="EMBL" id="JARBDR010000246">
    <property type="protein sequence ID" value="KAJ8316808.1"/>
    <property type="molecule type" value="Genomic_DNA"/>
</dbReference>
<accession>A0ABQ9FHM4</accession>
<evidence type="ECO:0000256" key="7">
    <source>
        <dbReference type="PROSITE-ProRule" id="PRU00207"/>
    </source>
</evidence>
<feature type="domain" description="TRAF-type" evidence="12">
    <location>
        <begin position="197"/>
        <end position="245"/>
    </location>
</feature>
<gene>
    <name evidence="13" type="ORF">KUTeg_004712</name>
</gene>
<evidence type="ECO:0000313" key="13">
    <source>
        <dbReference type="EMBL" id="KAJ8316808.1"/>
    </source>
</evidence>
<dbReference type="Gene3D" id="3.30.40.10">
    <property type="entry name" value="Zinc/RING finger domain, C3HC4 (zinc finger)"/>
    <property type="match status" value="2"/>
</dbReference>
<dbReference type="InterPro" id="IPR002083">
    <property type="entry name" value="MATH/TRAF_dom"/>
</dbReference>
<keyword evidence="4" id="KW-0677">Repeat</keyword>
<organism evidence="13 14">
    <name type="scientific">Tegillarca granosa</name>
    <name type="common">Malaysian cockle</name>
    <name type="synonym">Anadara granosa</name>
    <dbReference type="NCBI Taxonomy" id="220873"/>
    <lineage>
        <taxon>Eukaryota</taxon>
        <taxon>Metazoa</taxon>
        <taxon>Spiralia</taxon>
        <taxon>Lophotrochozoa</taxon>
        <taxon>Mollusca</taxon>
        <taxon>Bivalvia</taxon>
        <taxon>Autobranchia</taxon>
        <taxon>Pteriomorphia</taxon>
        <taxon>Arcoida</taxon>
        <taxon>Arcoidea</taxon>
        <taxon>Arcidae</taxon>
        <taxon>Tegillarca</taxon>
    </lineage>
</organism>
<evidence type="ECO:0000313" key="14">
    <source>
        <dbReference type="Proteomes" id="UP001217089"/>
    </source>
</evidence>
<evidence type="ECO:0000259" key="10">
    <source>
        <dbReference type="PROSITE" id="PS50089"/>
    </source>
</evidence>
<evidence type="ECO:0000256" key="2">
    <source>
        <dbReference type="ARBA" id="ARBA00022490"/>
    </source>
</evidence>
<protein>
    <recommendedName>
        <fullName evidence="15">TNF receptor-associated factor</fullName>
    </recommendedName>
</protein>
<dbReference type="InterPro" id="IPR012227">
    <property type="entry name" value="TNF_rcpt-assoc_TRAF_met"/>
</dbReference>
<dbReference type="PIRSF" id="PIRSF015614">
    <property type="entry name" value="TRAF"/>
    <property type="match status" value="1"/>
</dbReference>
<evidence type="ECO:0008006" key="15">
    <source>
        <dbReference type="Google" id="ProtNLM"/>
    </source>
</evidence>
<comment type="caution">
    <text evidence="13">The sequence shown here is derived from an EMBL/GenBank/DDBJ whole genome shotgun (WGS) entry which is preliminary data.</text>
</comment>
<feature type="domain" description="MATH" evidence="11">
    <location>
        <begin position="388"/>
        <end position="533"/>
    </location>
</feature>
<keyword evidence="5 7" id="KW-0863">Zinc-finger</keyword>
<dbReference type="SMART" id="SM00061">
    <property type="entry name" value="MATH"/>
    <property type="match status" value="1"/>
</dbReference>
<dbReference type="Proteomes" id="UP001217089">
    <property type="component" value="Unassembled WGS sequence"/>
</dbReference>
<keyword evidence="8" id="KW-0175">Coiled coil</keyword>
<dbReference type="SUPFAM" id="SSF49599">
    <property type="entry name" value="TRAF domain-like"/>
    <property type="match status" value="2"/>
</dbReference>
<dbReference type="Gene3D" id="2.60.210.10">
    <property type="entry name" value="Apoptosis, Tumor Necrosis Factor Receptor Associated Protein 2, Chain A"/>
    <property type="match status" value="1"/>
</dbReference>
<keyword evidence="3 7" id="KW-0479">Metal-binding</keyword>
<evidence type="ECO:0000256" key="1">
    <source>
        <dbReference type="ARBA" id="ARBA00004496"/>
    </source>
</evidence>
<dbReference type="PANTHER" id="PTHR10131:SF153">
    <property type="entry name" value="RING-TYPE DOMAIN-CONTAINING PROTEIN"/>
    <property type="match status" value="1"/>
</dbReference>
<reference evidence="13 14" key="1">
    <citation type="submission" date="2022-12" db="EMBL/GenBank/DDBJ databases">
        <title>Chromosome-level genome of Tegillarca granosa.</title>
        <authorList>
            <person name="Kim J."/>
        </authorList>
    </citation>
    <scope>NUCLEOTIDE SEQUENCE [LARGE SCALE GENOMIC DNA]</scope>
    <source>
        <strain evidence="13">Teg-2019</strain>
        <tissue evidence="13">Adductor muscle</tissue>
    </source>
</reference>
<evidence type="ECO:0000256" key="6">
    <source>
        <dbReference type="ARBA" id="ARBA00022833"/>
    </source>
</evidence>
<feature type="compositionally biased region" description="Polar residues" evidence="9">
    <location>
        <begin position="1"/>
        <end position="11"/>
    </location>
</feature>
<dbReference type="InterPro" id="IPR001841">
    <property type="entry name" value="Znf_RING"/>
</dbReference>
<dbReference type="PROSITE" id="PS50145">
    <property type="entry name" value="ZF_TRAF"/>
    <property type="match status" value="1"/>
</dbReference>
<evidence type="ECO:0000256" key="3">
    <source>
        <dbReference type="ARBA" id="ARBA00022723"/>
    </source>
</evidence>
<keyword evidence="14" id="KW-1185">Reference proteome</keyword>
<keyword evidence="2" id="KW-0963">Cytoplasm</keyword>
<evidence type="ECO:0000256" key="8">
    <source>
        <dbReference type="SAM" id="Coils"/>
    </source>
</evidence>
<name>A0ABQ9FHM4_TEGGR</name>
<dbReference type="Pfam" id="PF21355">
    <property type="entry name" value="TRAF-mep_MATH"/>
    <property type="match status" value="1"/>
</dbReference>
<dbReference type="InterPro" id="IPR001293">
    <property type="entry name" value="Znf_TRAF"/>
</dbReference>
<evidence type="ECO:0000256" key="9">
    <source>
        <dbReference type="SAM" id="MobiDB-lite"/>
    </source>
</evidence>
<dbReference type="InterPro" id="IPR049342">
    <property type="entry name" value="TRAF1-6_MATH_dom"/>
</dbReference>
<dbReference type="InterPro" id="IPR008974">
    <property type="entry name" value="TRAF-like"/>
</dbReference>
<feature type="coiled-coil region" evidence="8">
    <location>
        <begin position="305"/>
        <end position="332"/>
    </location>
</feature>
<sequence>MISKVQQHNPASSLSKSTTKLRSQTNNSLSNTSLIIPDLKDQTTPKFVDSIPDRLICRICKDALREPVQSNCGCRFCERCADFKFLIDEKIKCPGNDIDCKDLLRNELHHDNSAKREIVLLLVYCSFKDQGCNVTVPWKKLMKLVNTDWCHVGFIITDVQKLVVLKSMDAHTQKCKYQPIVCKYCNEDVAKVKRKEHEKIYCIKIPLPCPYGCQIEKMTREKMEVHKTECPNTPEDCPYKILGCKFTGTKDDIVQHKKSSTKEHLQFTTIFAAKIDLDAMKIVAHAERIIVLERKMEDCASKSSVDAQQAEIRQLKERLERFMEKITEMERGQNSLGTSSSNSVQDYQRSQKHLMDQLRHHDRQIGIQDIRLAELDLRYQVLQTASYGGVMIWKICDYSRRKQEAVIGRTLSLYSQPFYSDQFGYKMCGRVYLQGDGIGKGSHLSFYFVVMRGEYDALLQWPFRKQVTLALLDQDRSGRDILERFEPDPCSNSFTRPTSEMNIASGCPQFVCHRILEMPSYIKDDTLFLKIEVSD</sequence>
<feature type="region of interest" description="Disordered" evidence="9">
    <location>
        <begin position="1"/>
        <end position="26"/>
    </location>
</feature>
<dbReference type="SUPFAM" id="SSF57850">
    <property type="entry name" value="RING/U-box"/>
    <property type="match status" value="1"/>
</dbReference>
<feature type="compositionally biased region" description="Low complexity" evidence="9">
    <location>
        <begin position="12"/>
        <end position="26"/>
    </location>
</feature>
<comment type="subcellular location">
    <subcellularLocation>
        <location evidence="1">Cytoplasm</location>
    </subcellularLocation>
</comment>